<proteinExistence type="predicted"/>
<dbReference type="SUPFAM" id="SSF52172">
    <property type="entry name" value="CheY-like"/>
    <property type="match status" value="1"/>
</dbReference>
<name>A0ABW2A3W3_9GAMM</name>
<dbReference type="RefSeq" id="WP_379910607.1">
    <property type="nucleotide sequence ID" value="NZ_JBHSWE010000001.1"/>
</dbReference>
<feature type="domain" description="Response regulatory" evidence="2">
    <location>
        <begin position="16"/>
        <end position="129"/>
    </location>
</feature>
<dbReference type="InterPro" id="IPR011006">
    <property type="entry name" value="CheY-like_superfamily"/>
</dbReference>
<evidence type="ECO:0000259" key="2">
    <source>
        <dbReference type="PROSITE" id="PS50110"/>
    </source>
</evidence>
<keyword evidence="1" id="KW-0597">Phosphoprotein</keyword>
<dbReference type="Gene3D" id="3.40.50.2300">
    <property type="match status" value="1"/>
</dbReference>
<dbReference type="CDD" id="cd00156">
    <property type="entry name" value="REC"/>
    <property type="match status" value="1"/>
</dbReference>
<gene>
    <name evidence="3" type="ORF">ACFQDL_20315</name>
</gene>
<feature type="modified residue" description="4-aspartylphosphate" evidence="1">
    <location>
        <position position="65"/>
    </location>
</feature>
<evidence type="ECO:0000313" key="4">
    <source>
        <dbReference type="Proteomes" id="UP001596422"/>
    </source>
</evidence>
<dbReference type="Pfam" id="PF00072">
    <property type="entry name" value="Response_reg"/>
    <property type="match status" value="1"/>
</dbReference>
<dbReference type="SMART" id="SM00448">
    <property type="entry name" value="REC"/>
    <property type="match status" value="1"/>
</dbReference>
<dbReference type="Proteomes" id="UP001596422">
    <property type="component" value="Unassembled WGS sequence"/>
</dbReference>
<sequence length="146" mass="15613">MVEQTEKELPDLSGLSLLVVDDDPGIVRGFIRVLAGLGAEVSGVGSLREARASLDEALPDALLVDLQLKDGNGLALLPDYLGRRPDGAFYMVTGHGSIDNAVAALRQGHGTISRSRSTRSRLHLSWRRTSRAAGTATAWHGRSSRI</sequence>
<protein>
    <submittedName>
        <fullName evidence="3">Response regulator</fullName>
    </submittedName>
</protein>
<organism evidence="3 4">
    <name type="scientific">Marinobacterium aestuariivivens</name>
    <dbReference type="NCBI Taxonomy" id="1698799"/>
    <lineage>
        <taxon>Bacteria</taxon>
        <taxon>Pseudomonadati</taxon>
        <taxon>Pseudomonadota</taxon>
        <taxon>Gammaproteobacteria</taxon>
        <taxon>Oceanospirillales</taxon>
        <taxon>Oceanospirillaceae</taxon>
        <taxon>Marinobacterium</taxon>
    </lineage>
</organism>
<accession>A0ABW2A3W3</accession>
<evidence type="ECO:0000313" key="3">
    <source>
        <dbReference type="EMBL" id="MFC6672147.1"/>
    </source>
</evidence>
<dbReference type="PROSITE" id="PS50110">
    <property type="entry name" value="RESPONSE_REGULATORY"/>
    <property type="match status" value="1"/>
</dbReference>
<dbReference type="EMBL" id="JBHSWE010000001">
    <property type="protein sequence ID" value="MFC6672147.1"/>
    <property type="molecule type" value="Genomic_DNA"/>
</dbReference>
<evidence type="ECO:0000256" key="1">
    <source>
        <dbReference type="PROSITE-ProRule" id="PRU00169"/>
    </source>
</evidence>
<dbReference type="InterPro" id="IPR001789">
    <property type="entry name" value="Sig_transdc_resp-reg_receiver"/>
</dbReference>
<comment type="caution">
    <text evidence="3">The sequence shown here is derived from an EMBL/GenBank/DDBJ whole genome shotgun (WGS) entry which is preliminary data.</text>
</comment>
<keyword evidence="4" id="KW-1185">Reference proteome</keyword>
<reference evidence="4" key="1">
    <citation type="journal article" date="2019" name="Int. J. Syst. Evol. Microbiol.">
        <title>The Global Catalogue of Microorganisms (GCM) 10K type strain sequencing project: providing services to taxonomists for standard genome sequencing and annotation.</title>
        <authorList>
            <consortium name="The Broad Institute Genomics Platform"/>
            <consortium name="The Broad Institute Genome Sequencing Center for Infectious Disease"/>
            <person name="Wu L."/>
            <person name="Ma J."/>
        </authorList>
    </citation>
    <scope>NUCLEOTIDE SEQUENCE [LARGE SCALE GENOMIC DNA]</scope>
    <source>
        <strain evidence="4">NBRC 111756</strain>
    </source>
</reference>